<keyword evidence="2 5" id="KW-0853">WD repeat</keyword>
<feature type="region of interest" description="Disordered" evidence="6">
    <location>
        <begin position="1"/>
        <end position="31"/>
    </location>
</feature>
<dbReference type="PANTHER" id="PTHR14085">
    <property type="entry name" value="WD-REPEAT PROTEIN BING4"/>
    <property type="match status" value="1"/>
</dbReference>
<dbReference type="InterPro" id="IPR015943">
    <property type="entry name" value="WD40/YVTN_repeat-like_dom_sf"/>
</dbReference>
<organism evidence="8 9">
    <name type="scientific">Bactrocera dorsalis</name>
    <name type="common">Oriental fruit fly</name>
    <name type="synonym">Dacus dorsalis</name>
    <dbReference type="NCBI Taxonomy" id="27457"/>
    <lineage>
        <taxon>Eukaryota</taxon>
        <taxon>Metazoa</taxon>
        <taxon>Ecdysozoa</taxon>
        <taxon>Arthropoda</taxon>
        <taxon>Hexapoda</taxon>
        <taxon>Insecta</taxon>
        <taxon>Pterygota</taxon>
        <taxon>Neoptera</taxon>
        <taxon>Endopterygota</taxon>
        <taxon>Diptera</taxon>
        <taxon>Brachycera</taxon>
        <taxon>Muscomorpha</taxon>
        <taxon>Tephritoidea</taxon>
        <taxon>Tephritidae</taxon>
        <taxon>Bactrocera</taxon>
        <taxon>Bactrocera</taxon>
    </lineage>
</organism>
<dbReference type="PROSITE" id="PS00678">
    <property type="entry name" value="WD_REPEATS_1"/>
    <property type="match status" value="1"/>
</dbReference>
<gene>
    <name evidence="9" type="primary">LOC105224936</name>
</gene>
<dbReference type="Pfam" id="PF00400">
    <property type="entry name" value="WD40"/>
    <property type="match status" value="1"/>
</dbReference>
<dbReference type="SMART" id="SM01033">
    <property type="entry name" value="BING4CT"/>
    <property type="match status" value="1"/>
</dbReference>
<dbReference type="RefSeq" id="XP_011201506.2">
    <property type="nucleotide sequence ID" value="XM_011203204.4"/>
</dbReference>
<dbReference type="InterPro" id="IPR012952">
    <property type="entry name" value="BING4_C_dom"/>
</dbReference>
<evidence type="ECO:0000259" key="7">
    <source>
        <dbReference type="SMART" id="SM01033"/>
    </source>
</evidence>
<keyword evidence="4" id="KW-0539">Nucleus</keyword>
<feature type="repeat" description="WD" evidence="5">
    <location>
        <begin position="333"/>
        <end position="367"/>
    </location>
</feature>
<evidence type="ECO:0000256" key="4">
    <source>
        <dbReference type="ARBA" id="ARBA00023242"/>
    </source>
</evidence>
<evidence type="ECO:0000256" key="2">
    <source>
        <dbReference type="ARBA" id="ARBA00022574"/>
    </source>
</evidence>
<keyword evidence="8" id="KW-1185">Reference proteome</keyword>
<keyword evidence="3" id="KW-0677">Repeat</keyword>
<dbReference type="SUPFAM" id="SSF50978">
    <property type="entry name" value="WD40 repeat-like"/>
    <property type="match status" value="1"/>
</dbReference>
<dbReference type="Gene3D" id="2.130.10.10">
    <property type="entry name" value="YVTN repeat-like/Quinoprotein amine dehydrogenase"/>
    <property type="match status" value="2"/>
</dbReference>
<sequence>MLEDENLDKKPPRRGAKSAPSRYFHSPVPEEEVKPIKLKGVSQQNFSGEIIKVEQDKQIGFKKTFYRKGAPKKHIKTETNSKIPKNLLKKYDKGEKVRSKGVKTKFFKEKQERKEVYLQYATEQAARTEILLTEQQGFIEPDEEEITAQYRQVEIAKNVDILSASKHFKLNLDFGPYSLRYTKNGRHLLLGGRRGHVAAFDWITKKLLCEMNVMEEVADVSWLHVHTMFACAQKDWVYIYDSQGTELHCVKRLYRVNCMEFLPYHFLLATGNKDGYASWLDVSIGELVSNFNTKLGDIRLMHQNPGNGVLCIGGSKGVVSMWSPKVREPLAKMLCHSTPMSALTVDPKGQYMVTAGQDRKVKVWDIRALKGPLVSYGLRLPANQVVVSQRGTLAYSQGTYCEIQSNLLLGEKAETPYLRQMCDSFVHGMRFCPYEDILGIATAKGFQSLLVPGSGEPNFDALEDNPYQTKSQRREHEVHALLEKIPPELITLDPNEISAVDVPTLQEKVDAKRSLFHLKPPKIDFKSRHKMKGRGGSAKASRNKQIVKDLKRKEFIADIKKSKQSIFKQNSKKASDFIPLDSSVPSVLDRFKPKSTKKK</sequence>
<proteinExistence type="predicted"/>
<dbReference type="PROSITE" id="PS50082">
    <property type="entry name" value="WD_REPEATS_2"/>
    <property type="match status" value="1"/>
</dbReference>
<reference evidence="9" key="1">
    <citation type="submission" date="2025-08" db="UniProtKB">
        <authorList>
            <consortium name="RefSeq"/>
        </authorList>
    </citation>
    <scope>IDENTIFICATION</scope>
    <source>
        <tissue evidence="9">Adult</tissue>
    </source>
</reference>
<dbReference type="SMART" id="SM00320">
    <property type="entry name" value="WD40"/>
    <property type="match status" value="4"/>
</dbReference>
<dbReference type="InterPro" id="IPR001680">
    <property type="entry name" value="WD40_rpt"/>
</dbReference>
<evidence type="ECO:0000256" key="1">
    <source>
        <dbReference type="ARBA" id="ARBA00004604"/>
    </source>
</evidence>
<evidence type="ECO:0000256" key="3">
    <source>
        <dbReference type="ARBA" id="ARBA00022737"/>
    </source>
</evidence>
<dbReference type="InterPro" id="IPR036322">
    <property type="entry name" value="WD40_repeat_dom_sf"/>
</dbReference>
<protein>
    <submittedName>
        <fullName evidence="9">WD repeat-containing protein 46</fullName>
    </submittedName>
</protein>
<dbReference type="InterPro" id="IPR040315">
    <property type="entry name" value="WDR46/Utp7"/>
</dbReference>
<dbReference type="PROSITE" id="PS50294">
    <property type="entry name" value="WD_REPEATS_REGION"/>
    <property type="match status" value="1"/>
</dbReference>
<comment type="subcellular location">
    <subcellularLocation>
        <location evidence="1">Nucleus</location>
        <location evidence="1">Nucleolus</location>
    </subcellularLocation>
</comment>
<dbReference type="Pfam" id="PF08149">
    <property type="entry name" value="BING4CT"/>
    <property type="match status" value="1"/>
</dbReference>
<dbReference type="PANTHER" id="PTHR14085:SF3">
    <property type="entry name" value="WD REPEAT-CONTAINING PROTEIN 46"/>
    <property type="match status" value="1"/>
</dbReference>
<dbReference type="OrthoDB" id="10251154at2759"/>
<dbReference type="InterPro" id="IPR019775">
    <property type="entry name" value="WD40_repeat_CS"/>
</dbReference>
<evidence type="ECO:0000313" key="9">
    <source>
        <dbReference type="RefSeq" id="XP_011201506.2"/>
    </source>
</evidence>
<evidence type="ECO:0000256" key="5">
    <source>
        <dbReference type="PROSITE-ProRule" id="PRU00221"/>
    </source>
</evidence>
<dbReference type="GeneID" id="105224936"/>
<evidence type="ECO:0000313" key="8">
    <source>
        <dbReference type="Proteomes" id="UP001652620"/>
    </source>
</evidence>
<feature type="domain" description="BING4 C-terminal" evidence="7">
    <location>
        <begin position="416"/>
        <end position="494"/>
    </location>
</feature>
<evidence type="ECO:0000256" key="6">
    <source>
        <dbReference type="SAM" id="MobiDB-lite"/>
    </source>
</evidence>
<name>A0A6I9V1S1_BACDO</name>
<dbReference type="Proteomes" id="UP001652620">
    <property type="component" value="Chromosome 4"/>
</dbReference>
<accession>A0A6I9V1S1</accession>